<feature type="region of interest" description="Disordered" evidence="1">
    <location>
        <begin position="64"/>
        <end position="91"/>
    </location>
</feature>
<accession>A0A6J5RHB2</accession>
<dbReference type="EMBL" id="LR798366">
    <property type="protein sequence ID" value="CAB5226920.1"/>
    <property type="molecule type" value="Genomic_DNA"/>
</dbReference>
<evidence type="ECO:0000256" key="1">
    <source>
        <dbReference type="SAM" id="MobiDB-lite"/>
    </source>
</evidence>
<dbReference type="EMBL" id="LR797248">
    <property type="protein sequence ID" value="CAB4195412.1"/>
    <property type="molecule type" value="Genomic_DNA"/>
</dbReference>
<evidence type="ECO:0000313" key="5">
    <source>
        <dbReference type="EMBL" id="CAB5226920.1"/>
    </source>
</evidence>
<gene>
    <name evidence="3" type="ORF">UFOVP1303_12</name>
    <name evidence="4" type="ORF">UFOVP1417_42</name>
    <name evidence="5" type="ORF">UFOVP1517_69</name>
    <name evidence="2" type="ORF">UFOVP664_45</name>
</gene>
<evidence type="ECO:0000313" key="3">
    <source>
        <dbReference type="EMBL" id="CAB4195412.1"/>
    </source>
</evidence>
<evidence type="ECO:0000313" key="2">
    <source>
        <dbReference type="EMBL" id="CAB4156215.1"/>
    </source>
</evidence>
<dbReference type="EMBL" id="LR796638">
    <property type="protein sequence ID" value="CAB4156215.1"/>
    <property type="molecule type" value="Genomic_DNA"/>
</dbReference>
<sequence>MSDPIVRHGWHWSFGWLRRPEYDQDGMYCYEEPDGDLVLSPRPSHKTAIYLDCREDKETGEKYTTISPIPKRPMAYDPSTKSAASRRNAKG</sequence>
<proteinExistence type="predicted"/>
<dbReference type="EMBL" id="LR797366">
    <property type="protein sequence ID" value="CAB4210782.1"/>
    <property type="molecule type" value="Genomic_DNA"/>
</dbReference>
<evidence type="ECO:0000313" key="4">
    <source>
        <dbReference type="EMBL" id="CAB4210782.1"/>
    </source>
</evidence>
<organism evidence="3">
    <name type="scientific">uncultured Caudovirales phage</name>
    <dbReference type="NCBI Taxonomy" id="2100421"/>
    <lineage>
        <taxon>Viruses</taxon>
        <taxon>Duplodnaviria</taxon>
        <taxon>Heunggongvirae</taxon>
        <taxon>Uroviricota</taxon>
        <taxon>Caudoviricetes</taxon>
        <taxon>Peduoviridae</taxon>
        <taxon>Maltschvirus</taxon>
        <taxon>Maltschvirus maltsch</taxon>
    </lineage>
</organism>
<reference evidence="3" key="1">
    <citation type="submission" date="2020-05" db="EMBL/GenBank/DDBJ databases">
        <authorList>
            <person name="Chiriac C."/>
            <person name="Salcher M."/>
            <person name="Ghai R."/>
            <person name="Kavagutti S V."/>
        </authorList>
    </citation>
    <scope>NUCLEOTIDE SEQUENCE</scope>
</reference>
<name>A0A6J5RHB2_9CAUD</name>
<protein>
    <submittedName>
        <fullName evidence="3">Uncharacterized protein</fullName>
    </submittedName>
</protein>